<dbReference type="EMBL" id="FYEH01000002">
    <property type="protein sequence ID" value="SNB61154.1"/>
    <property type="molecule type" value="Genomic_DNA"/>
</dbReference>
<gene>
    <name evidence="1" type="ORF">SAMN07250955_102130</name>
</gene>
<dbReference type="Proteomes" id="UP000197065">
    <property type="component" value="Unassembled WGS sequence"/>
</dbReference>
<keyword evidence="2" id="KW-1185">Reference proteome</keyword>
<protein>
    <submittedName>
        <fullName evidence="1">Uncharacterized protein</fullName>
    </submittedName>
</protein>
<organism evidence="1 2">
    <name type="scientific">Arboricoccus pini</name>
    <dbReference type="NCBI Taxonomy" id="1963835"/>
    <lineage>
        <taxon>Bacteria</taxon>
        <taxon>Pseudomonadati</taxon>
        <taxon>Pseudomonadota</taxon>
        <taxon>Alphaproteobacteria</taxon>
        <taxon>Geminicoccales</taxon>
        <taxon>Geminicoccaceae</taxon>
        <taxon>Arboricoccus</taxon>
    </lineage>
</organism>
<name>A0A212QPE6_9PROT</name>
<evidence type="ECO:0000313" key="1">
    <source>
        <dbReference type="EMBL" id="SNB61154.1"/>
    </source>
</evidence>
<dbReference type="AlphaFoldDB" id="A0A212QPE6"/>
<reference evidence="1 2" key="1">
    <citation type="submission" date="2017-06" db="EMBL/GenBank/DDBJ databases">
        <authorList>
            <person name="Kim H.J."/>
            <person name="Triplett B.A."/>
        </authorList>
    </citation>
    <scope>NUCLEOTIDE SEQUENCE [LARGE SCALE GENOMIC DNA]</scope>
    <source>
        <strain evidence="1 2">B29T1</strain>
    </source>
</reference>
<evidence type="ECO:0000313" key="2">
    <source>
        <dbReference type="Proteomes" id="UP000197065"/>
    </source>
</evidence>
<accession>A0A212QPE6</accession>
<proteinExistence type="predicted"/>
<sequence>MLARGRPISRSLTLGALAVVRLDIAFYAPPPLDRL</sequence>